<evidence type="ECO:0008006" key="10">
    <source>
        <dbReference type="Google" id="ProtNLM"/>
    </source>
</evidence>
<evidence type="ECO:0000256" key="5">
    <source>
        <dbReference type="ARBA" id="ARBA00022989"/>
    </source>
</evidence>
<name>A0A1F6P7G1_9BACT</name>
<reference evidence="8 9" key="1">
    <citation type="journal article" date="2016" name="Nat. Commun.">
        <title>Thousands of microbial genomes shed light on interconnected biogeochemical processes in an aquifer system.</title>
        <authorList>
            <person name="Anantharaman K."/>
            <person name="Brown C.T."/>
            <person name="Hug L.A."/>
            <person name="Sharon I."/>
            <person name="Castelle C.J."/>
            <person name="Probst A.J."/>
            <person name="Thomas B.C."/>
            <person name="Singh A."/>
            <person name="Wilkins M.J."/>
            <person name="Karaoz U."/>
            <person name="Brodie E.L."/>
            <person name="Williams K.H."/>
            <person name="Hubbard S.S."/>
            <person name="Banfield J.F."/>
        </authorList>
    </citation>
    <scope>NUCLEOTIDE SEQUENCE [LARGE SCALE GENOMIC DNA]</scope>
</reference>
<feature type="transmembrane region" description="Helical" evidence="7">
    <location>
        <begin position="20"/>
        <end position="39"/>
    </location>
</feature>
<protein>
    <recommendedName>
        <fullName evidence="10">Phosphatidylglycerol--prolipoprotein diacylglyceryl transferase</fullName>
    </recommendedName>
</protein>
<keyword evidence="6 7" id="KW-0472">Membrane</keyword>
<organism evidence="8 9">
    <name type="scientific">Candidatus Magasanikbacteria bacterium RIFOXYD1_FULL_40_23</name>
    <dbReference type="NCBI Taxonomy" id="1798705"/>
    <lineage>
        <taxon>Bacteria</taxon>
        <taxon>Candidatus Magasanikiibacteriota</taxon>
    </lineage>
</organism>
<evidence type="ECO:0000313" key="8">
    <source>
        <dbReference type="EMBL" id="OGH92106.1"/>
    </source>
</evidence>
<dbReference type="GO" id="GO:0042158">
    <property type="term" value="P:lipoprotein biosynthetic process"/>
    <property type="evidence" value="ECO:0007669"/>
    <property type="project" value="InterPro"/>
</dbReference>
<keyword evidence="5 7" id="KW-1133">Transmembrane helix</keyword>
<dbReference type="Proteomes" id="UP000176634">
    <property type="component" value="Unassembled WGS sequence"/>
</dbReference>
<accession>A0A1F6P7G1</accession>
<feature type="transmembrane region" description="Helical" evidence="7">
    <location>
        <begin position="165"/>
        <end position="186"/>
    </location>
</feature>
<sequence length="266" mass="29628">MIPFFQADSFSIGPVVFQVWGLFVALGLSFAITFAYFLCKKYLFSGEVILDIAIWVLVGAFIMARVFHVIFYNPVYFIDNPSEVIKLWHGGASSLGGFVGAGLSLWLFAKKRKFSFKELLPYIDIGVLGLWLGWGVGRLGCFLIHDHPGTLTSFVLGVNYPGGARFDLGLMESILGFVLFIVFYLLFKRLIKIRWGLVAGLSIGTYAVARFFLDFLRIPANLPGGDARYGSLTPAQWGMLFVLASLTLYFILSKMKRTKVKNGEVA</sequence>
<evidence type="ECO:0000256" key="2">
    <source>
        <dbReference type="ARBA" id="ARBA00022475"/>
    </source>
</evidence>
<evidence type="ECO:0000256" key="7">
    <source>
        <dbReference type="SAM" id="Phobius"/>
    </source>
</evidence>
<dbReference type="PANTHER" id="PTHR30589">
    <property type="entry name" value="PROLIPOPROTEIN DIACYLGLYCERYL TRANSFERASE"/>
    <property type="match status" value="1"/>
</dbReference>
<evidence type="ECO:0000256" key="4">
    <source>
        <dbReference type="ARBA" id="ARBA00022692"/>
    </source>
</evidence>
<dbReference type="EMBL" id="MFRA01000008">
    <property type="protein sequence ID" value="OGH92106.1"/>
    <property type="molecule type" value="Genomic_DNA"/>
</dbReference>
<feature type="transmembrane region" description="Helical" evidence="7">
    <location>
        <begin position="233"/>
        <end position="252"/>
    </location>
</feature>
<evidence type="ECO:0000256" key="3">
    <source>
        <dbReference type="ARBA" id="ARBA00022679"/>
    </source>
</evidence>
<dbReference type="AlphaFoldDB" id="A0A1F6P7G1"/>
<keyword evidence="3" id="KW-0808">Transferase</keyword>
<evidence type="ECO:0000256" key="6">
    <source>
        <dbReference type="ARBA" id="ARBA00023136"/>
    </source>
</evidence>
<evidence type="ECO:0000313" key="9">
    <source>
        <dbReference type="Proteomes" id="UP000176634"/>
    </source>
</evidence>
<keyword evidence="2" id="KW-1003">Cell membrane</keyword>
<proteinExistence type="inferred from homology"/>
<feature type="transmembrane region" description="Helical" evidence="7">
    <location>
        <begin position="121"/>
        <end position="145"/>
    </location>
</feature>
<evidence type="ECO:0000256" key="1">
    <source>
        <dbReference type="ARBA" id="ARBA00007150"/>
    </source>
</evidence>
<feature type="transmembrane region" description="Helical" evidence="7">
    <location>
        <begin position="87"/>
        <end position="109"/>
    </location>
</feature>
<comment type="caution">
    <text evidence="8">The sequence shown here is derived from an EMBL/GenBank/DDBJ whole genome shotgun (WGS) entry which is preliminary data.</text>
</comment>
<dbReference type="InterPro" id="IPR001640">
    <property type="entry name" value="Lgt"/>
</dbReference>
<feature type="transmembrane region" description="Helical" evidence="7">
    <location>
        <begin position="193"/>
        <end position="213"/>
    </location>
</feature>
<dbReference type="Pfam" id="PF01790">
    <property type="entry name" value="LGT"/>
    <property type="match status" value="1"/>
</dbReference>
<comment type="similarity">
    <text evidence="1">Belongs to the Lgt family.</text>
</comment>
<feature type="transmembrane region" description="Helical" evidence="7">
    <location>
        <begin position="48"/>
        <end position="67"/>
    </location>
</feature>
<gene>
    <name evidence="8" type="ORF">A2563_00770</name>
</gene>
<dbReference type="PANTHER" id="PTHR30589:SF0">
    <property type="entry name" value="PHOSPHATIDYLGLYCEROL--PROLIPOPROTEIN DIACYLGLYCERYL TRANSFERASE"/>
    <property type="match status" value="1"/>
</dbReference>
<dbReference type="GO" id="GO:0005886">
    <property type="term" value="C:plasma membrane"/>
    <property type="evidence" value="ECO:0007669"/>
    <property type="project" value="InterPro"/>
</dbReference>
<dbReference type="STRING" id="1798705.A2563_00770"/>
<dbReference type="GO" id="GO:0008961">
    <property type="term" value="F:phosphatidylglycerol-prolipoprotein diacylglyceryl transferase activity"/>
    <property type="evidence" value="ECO:0007669"/>
    <property type="project" value="InterPro"/>
</dbReference>
<keyword evidence="4 7" id="KW-0812">Transmembrane</keyword>